<dbReference type="EMBL" id="JANBQB010000065">
    <property type="protein sequence ID" value="KAJ1983219.1"/>
    <property type="molecule type" value="Genomic_DNA"/>
</dbReference>
<feature type="transmembrane region" description="Helical" evidence="14">
    <location>
        <begin position="419"/>
        <end position="440"/>
    </location>
</feature>
<keyword evidence="11" id="KW-0407">Ion channel</keyword>
<evidence type="ECO:0000313" key="16">
    <source>
        <dbReference type="EMBL" id="KAJ1983219.1"/>
    </source>
</evidence>
<feature type="compositionally biased region" description="Polar residues" evidence="13">
    <location>
        <begin position="1"/>
        <end position="22"/>
    </location>
</feature>
<dbReference type="GO" id="GO:0005249">
    <property type="term" value="F:voltage-gated potassium channel activity"/>
    <property type="evidence" value="ECO:0007669"/>
    <property type="project" value="InterPro"/>
</dbReference>
<evidence type="ECO:0000256" key="1">
    <source>
        <dbReference type="ARBA" id="ARBA00004141"/>
    </source>
</evidence>
<feature type="coiled-coil region" evidence="12">
    <location>
        <begin position="962"/>
        <end position="989"/>
    </location>
</feature>
<feature type="compositionally biased region" description="Basic residues" evidence="13">
    <location>
        <begin position="834"/>
        <end position="846"/>
    </location>
</feature>
<dbReference type="Gene3D" id="1.20.120.350">
    <property type="entry name" value="Voltage-gated potassium channels. Chain C"/>
    <property type="match status" value="1"/>
</dbReference>
<comment type="caution">
    <text evidence="16">The sequence shown here is derived from an EMBL/GenBank/DDBJ whole genome shotgun (WGS) entry which is preliminary data.</text>
</comment>
<dbReference type="Pfam" id="PF00520">
    <property type="entry name" value="Ion_trans"/>
    <property type="match status" value="1"/>
</dbReference>
<feature type="region of interest" description="Disordered" evidence="13">
    <location>
        <begin position="834"/>
        <end position="942"/>
    </location>
</feature>
<comment type="subcellular location">
    <subcellularLocation>
        <location evidence="1">Membrane</location>
        <topology evidence="1">Multi-pass membrane protein</topology>
    </subcellularLocation>
</comment>
<keyword evidence="4 14" id="KW-0812">Transmembrane</keyword>
<proteinExistence type="predicted"/>
<evidence type="ECO:0000256" key="11">
    <source>
        <dbReference type="ARBA" id="ARBA00023303"/>
    </source>
</evidence>
<evidence type="ECO:0000256" key="12">
    <source>
        <dbReference type="SAM" id="Coils"/>
    </source>
</evidence>
<feature type="transmembrane region" description="Helical" evidence="14">
    <location>
        <begin position="452"/>
        <end position="471"/>
    </location>
</feature>
<gene>
    <name evidence="16" type="ORF">H4R34_001419</name>
</gene>
<keyword evidence="7" id="KW-0630">Potassium</keyword>
<feature type="region of interest" description="Disordered" evidence="13">
    <location>
        <begin position="222"/>
        <end position="272"/>
    </location>
</feature>
<dbReference type="OrthoDB" id="415460at2759"/>
<evidence type="ECO:0000256" key="4">
    <source>
        <dbReference type="ARBA" id="ARBA00022692"/>
    </source>
</evidence>
<evidence type="ECO:0000256" key="7">
    <source>
        <dbReference type="ARBA" id="ARBA00022958"/>
    </source>
</evidence>
<feature type="transmembrane region" description="Helical" evidence="14">
    <location>
        <begin position="483"/>
        <end position="504"/>
    </location>
</feature>
<feature type="compositionally biased region" description="Low complexity" evidence="13">
    <location>
        <begin position="928"/>
        <end position="939"/>
    </location>
</feature>
<dbReference type="PRINTS" id="PR00169">
    <property type="entry name" value="KCHANNEL"/>
</dbReference>
<feature type="transmembrane region" description="Helical" evidence="14">
    <location>
        <begin position="556"/>
        <end position="578"/>
    </location>
</feature>
<feature type="compositionally biased region" description="Pro residues" evidence="13">
    <location>
        <begin position="352"/>
        <end position="362"/>
    </location>
</feature>
<keyword evidence="2" id="KW-0813">Transport</keyword>
<dbReference type="AlphaFoldDB" id="A0A9W8BA13"/>
<feature type="region of interest" description="Disordered" evidence="13">
    <location>
        <begin position="766"/>
        <end position="805"/>
    </location>
</feature>
<feature type="transmembrane region" description="Helical" evidence="14">
    <location>
        <begin position="634"/>
        <end position="659"/>
    </location>
</feature>
<feature type="compositionally biased region" description="Basic and acidic residues" evidence="13">
    <location>
        <begin position="691"/>
        <end position="711"/>
    </location>
</feature>
<protein>
    <recommendedName>
        <fullName evidence="15">Ion transport domain-containing protein</fullName>
    </recommendedName>
</protein>
<evidence type="ECO:0000259" key="15">
    <source>
        <dbReference type="Pfam" id="PF00520"/>
    </source>
</evidence>
<feature type="region of interest" description="Disordered" evidence="13">
    <location>
        <begin position="1002"/>
        <end position="1032"/>
    </location>
</feature>
<feature type="region of interest" description="Disordered" evidence="13">
    <location>
        <begin position="1"/>
        <end position="127"/>
    </location>
</feature>
<feature type="domain" description="Ion transport" evidence="15">
    <location>
        <begin position="423"/>
        <end position="646"/>
    </location>
</feature>
<sequence>MEPSSTTNSDTANTIDAAQSPHSLPEANGPNVECAFGQTQPRAPSASVTFPDALASQTPSGTLRAQRRQLSRRSGASLSPLRIPQSPHSLPPSSARLVSDPPNSMNPPLATESEAAAPGTSPPTALTFLQFDTMDPSYLPVHQQPLSPSTRNPFSYLARRLGGRSKPERPPRLGPSMTISGGLLHDGSTHPYLQFQATGIEDEPLRRYSTTAVNVPKATPARPLRAADDARSTMTTGGCTYSSRHGPWRRTSRSRRRSISATTTGLPGPPDDLALQPYELAIETVGLFHDPLFGLPSLDAATAAQQGYSSDSTASSSDSDPSGRHDARSHRTAHAQSSDSESSVSSRSSRVIPPPKSHPLPTDPAYRRLSIFARPNPHTAPAAITAHGRPTRLAEALAIRSPWKRGLFLLIEDPSSSPWALALTTFISVMIVFSAVVSVVETVPHLLMSYATLWFVLESVLVGIFTVEFLLRLLAHSDNWRQLLRHMTSFLTLVDMAAIIPYYVELGVARADAFDFRFTIVRIFRLFRLFSVFKYSSLLQLSVEVLLIAMRRSMEALIVLGLFIVLALLIFGTLLYYIERGTYDPTAAQFTDVLGNKSGFDSIPAALWFSIAALTTTGFGDVAPKTVGGKAMAFPLMMTGILLISIPSIIVGREFTVVWQAMKLRRRREAQLAQQRAQQAQRREHRRRRHALAEKATQWDDAKPDAAKATEHSGQGDWATPDQKPNAPLPPDVQVIDMSATNLPRPRNPNDISANHTLINASVLSDTSQTGLPLASSLPPARQKMGPRARAKKQPSTDQMDLERSNTVDLRRCSFDDNFMVMAHGFRRVKLDKVKKHRRGKSRRLFGRGADGTRDRASDSNDDGAETPQVRRRAITSVHTKSHDLGHDHLQQTPPHVTLTSNMDHSGSDSSLGLGDTSSAITTDPDQSAHSDSGSSFSGSDDHGCCLDSTAQDTLDALPKALADLAQMLQSLQAQQQSLQQSLQTMAQRVDRVDPCGRIAAQTNRPAPLDSLSTPGMARSRSSTVGGRFKAL</sequence>
<keyword evidence="3" id="KW-0633">Potassium transport</keyword>
<keyword evidence="6" id="KW-0851">Voltage-gated channel</keyword>
<evidence type="ECO:0000256" key="2">
    <source>
        <dbReference type="ARBA" id="ARBA00022448"/>
    </source>
</evidence>
<feature type="region of interest" description="Disordered" evidence="13">
    <location>
        <begin position="673"/>
        <end position="733"/>
    </location>
</feature>
<evidence type="ECO:0000256" key="8">
    <source>
        <dbReference type="ARBA" id="ARBA00022989"/>
    </source>
</evidence>
<dbReference type="PANTHER" id="PTHR11537">
    <property type="entry name" value="VOLTAGE-GATED POTASSIUM CHANNEL"/>
    <property type="match status" value="1"/>
</dbReference>
<evidence type="ECO:0000256" key="13">
    <source>
        <dbReference type="SAM" id="MobiDB-lite"/>
    </source>
</evidence>
<feature type="compositionally biased region" description="Basic and acidic residues" evidence="13">
    <location>
        <begin position="881"/>
        <end position="890"/>
    </location>
</feature>
<keyword evidence="5" id="KW-0631">Potassium channel</keyword>
<keyword evidence="12" id="KW-0175">Coiled coil</keyword>
<evidence type="ECO:0000256" key="14">
    <source>
        <dbReference type="SAM" id="Phobius"/>
    </source>
</evidence>
<feature type="compositionally biased region" description="Low complexity" evidence="13">
    <location>
        <begin position="309"/>
        <end position="320"/>
    </location>
</feature>
<dbReference type="GO" id="GO:0001508">
    <property type="term" value="P:action potential"/>
    <property type="evidence" value="ECO:0007669"/>
    <property type="project" value="TreeGrafter"/>
</dbReference>
<feature type="compositionally biased region" description="Polar residues" evidence="13">
    <location>
        <begin position="37"/>
        <end position="48"/>
    </location>
</feature>
<keyword evidence="17" id="KW-1185">Reference proteome</keyword>
<keyword evidence="10 14" id="KW-0472">Membrane</keyword>
<dbReference type="PANTHER" id="PTHR11537:SF254">
    <property type="entry name" value="POTASSIUM VOLTAGE-GATED CHANNEL PROTEIN SHAB"/>
    <property type="match status" value="1"/>
</dbReference>
<feature type="compositionally biased region" description="Low complexity" evidence="13">
    <location>
        <begin position="337"/>
        <end position="351"/>
    </location>
</feature>
<name>A0A9W8BA13_9FUNG</name>
<evidence type="ECO:0000256" key="6">
    <source>
        <dbReference type="ARBA" id="ARBA00022882"/>
    </source>
</evidence>
<dbReference type="InterPro" id="IPR027359">
    <property type="entry name" value="Volt_channel_dom_sf"/>
</dbReference>
<dbReference type="Proteomes" id="UP001151582">
    <property type="component" value="Unassembled WGS sequence"/>
</dbReference>
<dbReference type="SUPFAM" id="SSF81324">
    <property type="entry name" value="Voltage-gated potassium channels"/>
    <property type="match status" value="1"/>
</dbReference>
<evidence type="ECO:0000256" key="9">
    <source>
        <dbReference type="ARBA" id="ARBA00023065"/>
    </source>
</evidence>
<feature type="compositionally biased region" description="Polar residues" evidence="13">
    <location>
        <begin position="232"/>
        <end position="243"/>
    </location>
</feature>
<evidence type="ECO:0000256" key="10">
    <source>
        <dbReference type="ARBA" id="ARBA00023136"/>
    </source>
</evidence>
<reference evidence="16" key="1">
    <citation type="submission" date="2022-07" db="EMBL/GenBank/DDBJ databases">
        <title>Phylogenomic reconstructions and comparative analyses of Kickxellomycotina fungi.</title>
        <authorList>
            <person name="Reynolds N.K."/>
            <person name="Stajich J.E."/>
            <person name="Barry K."/>
            <person name="Grigoriev I.V."/>
            <person name="Crous P."/>
            <person name="Smith M.E."/>
        </authorList>
    </citation>
    <scope>NUCLEOTIDE SEQUENCE</scope>
    <source>
        <strain evidence="16">RSA 567</strain>
    </source>
</reference>
<accession>A0A9W8BA13</accession>
<feature type="compositionally biased region" description="Low complexity" evidence="13">
    <location>
        <begin position="908"/>
        <end position="919"/>
    </location>
</feature>
<evidence type="ECO:0000256" key="5">
    <source>
        <dbReference type="ARBA" id="ARBA00022826"/>
    </source>
</evidence>
<dbReference type="Gene3D" id="1.10.287.70">
    <property type="match status" value="1"/>
</dbReference>
<evidence type="ECO:0000256" key="3">
    <source>
        <dbReference type="ARBA" id="ARBA00022538"/>
    </source>
</evidence>
<evidence type="ECO:0000313" key="17">
    <source>
        <dbReference type="Proteomes" id="UP001151582"/>
    </source>
</evidence>
<organism evidence="16 17">
    <name type="scientific">Dimargaris verticillata</name>
    <dbReference type="NCBI Taxonomy" id="2761393"/>
    <lineage>
        <taxon>Eukaryota</taxon>
        <taxon>Fungi</taxon>
        <taxon>Fungi incertae sedis</taxon>
        <taxon>Zoopagomycota</taxon>
        <taxon>Kickxellomycotina</taxon>
        <taxon>Dimargaritomycetes</taxon>
        <taxon>Dimargaritales</taxon>
        <taxon>Dimargaritaceae</taxon>
        <taxon>Dimargaris</taxon>
    </lineage>
</organism>
<feature type="region of interest" description="Disordered" evidence="13">
    <location>
        <begin position="304"/>
        <end position="363"/>
    </location>
</feature>
<keyword evidence="9" id="KW-0406">Ion transport</keyword>
<dbReference type="InterPro" id="IPR028325">
    <property type="entry name" value="VG_K_chnl"/>
</dbReference>
<feature type="compositionally biased region" description="Polar residues" evidence="13">
    <location>
        <begin position="891"/>
        <end position="905"/>
    </location>
</feature>
<keyword evidence="8 14" id="KW-1133">Transmembrane helix</keyword>
<dbReference type="InterPro" id="IPR005821">
    <property type="entry name" value="Ion_trans_dom"/>
</dbReference>
<feature type="compositionally biased region" description="Basic residues" evidence="13">
    <location>
        <begin position="246"/>
        <end position="258"/>
    </location>
</feature>
<dbReference type="GO" id="GO:0008076">
    <property type="term" value="C:voltage-gated potassium channel complex"/>
    <property type="evidence" value="ECO:0007669"/>
    <property type="project" value="InterPro"/>
</dbReference>